<evidence type="ECO:0000256" key="2">
    <source>
        <dbReference type="ARBA" id="ARBA00022833"/>
    </source>
</evidence>
<keyword evidence="10" id="KW-1185">Reference proteome</keyword>
<dbReference type="GO" id="GO:0000981">
    <property type="term" value="F:DNA-binding transcription factor activity, RNA polymerase II-specific"/>
    <property type="evidence" value="ECO:0007669"/>
    <property type="project" value="InterPro"/>
</dbReference>
<dbReference type="PRINTS" id="PR00755">
    <property type="entry name" value="AFLATOXINBRP"/>
</dbReference>
<dbReference type="GO" id="GO:0003677">
    <property type="term" value="F:DNA binding"/>
    <property type="evidence" value="ECO:0007669"/>
    <property type="project" value="UniProtKB-KW"/>
</dbReference>
<dbReference type="PROSITE" id="PS50048">
    <property type="entry name" value="ZN2_CY6_FUNGAL_2"/>
    <property type="match status" value="1"/>
</dbReference>
<dbReference type="Proteomes" id="UP000700596">
    <property type="component" value="Unassembled WGS sequence"/>
</dbReference>
<keyword evidence="2" id="KW-0862">Zinc</keyword>
<evidence type="ECO:0000256" key="7">
    <source>
        <dbReference type="SAM" id="MobiDB-lite"/>
    </source>
</evidence>
<evidence type="ECO:0000256" key="6">
    <source>
        <dbReference type="ARBA" id="ARBA00023242"/>
    </source>
</evidence>
<gene>
    <name evidence="9" type="ORF">B0J11DRAFT_208374</name>
</gene>
<dbReference type="GO" id="GO:0008270">
    <property type="term" value="F:zinc ion binding"/>
    <property type="evidence" value="ECO:0007669"/>
    <property type="project" value="InterPro"/>
</dbReference>
<keyword evidence="4" id="KW-0238">DNA-binding</keyword>
<evidence type="ECO:0000313" key="9">
    <source>
        <dbReference type="EMBL" id="KAH7110136.1"/>
    </source>
</evidence>
<dbReference type="EMBL" id="JAGMWT010000029">
    <property type="protein sequence ID" value="KAH7110136.1"/>
    <property type="molecule type" value="Genomic_DNA"/>
</dbReference>
<dbReference type="PROSITE" id="PS00463">
    <property type="entry name" value="ZN2_CY6_FUNGAL_1"/>
    <property type="match status" value="1"/>
</dbReference>
<sequence>MLNMTDTDVAPKRSTKRRVKGRSGCTTCRKRKIKCDENKPSCQKCVTTGRTCDGYESPFILFTSESLEKASAGSILSSWASNTALSASRAVTPQHIDLLNGCLSIKSIGGAEILCKEESKQILQAGVTCPIIRHAMLSLKAFRADLEAVVDDPASDAWPTPTYHFGLEQYSITLRGLASNLLAPGANLSSSPLLCCQILISIEQARMNYVAMAHHILGGLKIMHEHRARPYFIAPSVLAPANHVQLPLLDVFIVKMFAAPCKFADSPTTNSVIGVTDSSSDRSKSPNDKPATSQDFRKIAPNMRTELIKIAGSTLAFLNKVAQVRCAEVALELLSEKAVLLDSLESCTISREHEHSSPEPIPVYFMRLFHQTLKVVLLGALQVESCQNYMATMQIENNRLQNIAHTVNERVKGYTISRSSNNNNKNQEKR</sequence>
<feature type="region of interest" description="Disordered" evidence="7">
    <location>
        <begin position="274"/>
        <end position="295"/>
    </location>
</feature>
<dbReference type="OrthoDB" id="3172332at2759"/>
<keyword evidence="6" id="KW-0539">Nucleus</keyword>
<organism evidence="9 10">
    <name type="scientific">Dendryphion nanum</name>
    <dbReference type="NCBI Taxonomy" id="256645"/>
    <lineage>
        <taxon>Eukaryota</taxon>
        <taxon>Fungi</taxon>
        <taxon>Dikarya</taxon>
        <taxon>Ascomycota</taxon>
        <taxon>Pezizomycotina</taxon>
        <taxon>Dothideomycetes</taxon>
        <taxon>Pleosporomycetidae</taxon>
        <taxon>Pleosporales</taxon>
        <taxon>Torulaceae</taxon>
        <taxon>Dendryphion</taxon>
    </lineage>
</organism>
<dbReference type="Pfam" id="PF00172">
    <property type="entry name" value="Zn_clus"/>
    <property type="match status" value="1"/>
</dbReference>
<dbReference type="InterPro" id="IPR052360">
    <property type="entry name" value="Transcr_Regulatory_Proteins"/>
</dbReference>
<dbReference type="InterPro" id="IPR036864">
    <property type="entry name" value="Zn2-C6_fun-type_DNA-bd_sf"/>
</dbReference>
<accession>A0A9P9CZX3</accession>
<dbReference type="Gene3D" id="4.10.240.10">
    <property type="entry name" value="Zn(2)-C6 fungal-type DNA-binding domain"/>
    <property type="match status" value="1"/>
</dbReference>
<dbReference type="InterPro" id="IPR001138">
    <property type="entry name" value="Zn2Cys6_DnaBD"/>
</dbReference>
<dbReference type="SMART" id="SM00066">
    <property type="entry name" value="GAL4"/>
    <property type="match status" value="1"/>
</dbReference>
<keyword evidence="1" id="KW-0479">Metal-binding</keyword>
<feature type="domain" description="Zn(2)-C6 fungal-type" evidence="8">
    <location>
        <begin position="24"/>
        <end position="52"/>
    </location>
</feature>
<keyword evidence="3" id="KW-0805">Transcription regulation</keyword>
<dbReference type="AlphaFoldDB" id="A0A9P9CZX3"/>
<dbReference type="PANTHER" id="PTHR36206">
    <property type="entry name" value="ASPERCRYPTIN BIOSYNTHESIS CLUSTER-SPECIFIC TRANSCRIPTION REGULATOR ATNN-RELATED"/>
    <property type="match status" value="1"/>
</dbReference>
<protein>
    <recommendedName>
        <fullName evidence="8">Zn(2)-C6 fungal-type domain-containing protein</fullName>
    </recommendedName>
</protein>
<evidence type="ECO:0000256" key="4">
    <source>
        <dbReference type="ARBA" id="ARBA00023125"/>
    </source>
</evidence>
<evidence type="ECO:0000313" key="10">
    <source>
        <dbReference type="Proteomes" id="UP000700596"/>
    </source>
</evidence>
<keyword evidence="5" id="KW-0804">Transcription</keyword>
<reference evidence="9" key="1">
    <citation type="journal article" date="2021" name="Nat. Commun.">
        <title>Genetic determinants of endophytism in the Arabidopsis root mycobiome.</title>
        <authorList>
            <person name="Mesny F."/>
            <person name="Miyauchi S."/>
            <person name="Thiergart T."/>
            <person name="Pickel B."/>
            <person name="Atanasova L."/>
            <person name="Karlsson M."/>
            <person name="Huettel B."/>
            <person name="Barry K.W."/>
            <person name="Haridas S."/>
            <person name="Chen C."/>
            <person name="Bauer D."/>
            <person name="Andreopoulos W."/>
            <person name="Pangilinan J."/>
            <person name="LaButti K."/>
            <person name="Riley R."/>
            <person name="Lipzen A."/>
            <person name="Clum A."/>
            <person name="Drula E."/>
            <person name="Henrissat B."/>
            <person name="Kohler A."/>
            <person name="Grigoriev I.V."/>
            <person name="Martin F.M."/>
            <person name="Hacquard S."/>
        </authorList>
    </citation>
    <scope>NUCLEOTIDE SEQUENCE</scope>
    <source>
        <strain evidence="9">MPI-CAGE-CH-0243</strain>
    </source>
</reference>
<evidence type="ECO:0000259" key="8">
    <source>
        <dbReference type="PROSITE" id="PS50048"/>
    </source>
</evidence>
<name>A0A9P9CZX3_9PLEO</name>
<dbReference type="SUPFAM" id="SSF57701">
    <property type="entry name" value="Zn2/Cys6 DNA-binding domain"/>
    <property type="match status" value="1"/>
</dbReference>
<evidence type="ECO:0000256" key="5">
    <source>
        <dbReference type="ARBA" id="ARBA00023163"/>
    </source>
</evidence>
<dbReference type="CDD" id="cd00067">
    <property type="entry name" value="GAL4"/>
    <property type="match status" value="1"/>
</dbReference>
<comment type="caution">
    <text evidence="9">The sequence shown here is derived from an EMBL/GenBank/DDBJ whole genome shotgun (WGS) entry which is preliminary data.</text>
</comment>
<dbReference type="PANTHER" id="PTHR36206:SF12">
    <property type="entry name" value="ASPERCRYPTIN BIOSYNTHESIS CLUSTER-SPECIFIC TRANSCRIPTION REGULATOR ATNN-RELATED"/>
    <property type="match status" value="1"/>
</dbReference>
<evidence type="ECO:0000256" key="1">
    <source>
        <dbReference type="ARBA" id="ARBA00022723"/>
    </source>
</evidence>
<evidence type="ECO:0000256" key="3">
    <source>
        <dbReference type="ARBA" id="ARBA00023015"/>
    </source>
</evidence>
<proteinExistence type="predicted"/>